<keyword evidence="2" id="KW-0698">rRNA processing</keyword>
<dbReference type="GO" id="GO:0070043">
    <property type="term" value="F:rRNA (guanine-N7-)-methyltransferase activity"/>
    <property type="evidence" value="ECO:0007669"/>
    <property type="project" value="TreeGrafter"/>
</dbReference>
<dbReference type="InterPro" id="IPR003682">
    <property type="entry name" value="rRNA_ssu_MeTfrase_G"/>
</dbReference>
<keyword evidence="1" id="KW-0963">Cytoplasm</keyword>
<evidence type="ECO:0000256" key="2">
    <source>
        <dbReference type="ARBA" id="ARBA00022552"/>
    </source>
</evidence>
<evidence type="ECO:0000256" key="4">
    <source>
        <dbReference type="SAM" id="MobiDB-lite"/>
    </source>
</evidence>
<proteinExistence type="inferred from homology"/>
<reference evidence="5" key="1">
    <citation type="submission" date="2020-05" db="EMBL/GenBank/DDBJ databases">
        <authorList>
            <person name="Chiriac C."/>
            <person name="Salcher M."/>
            <person name="Ghai R."/>
            <person name="Kavagutti S V."/>
        </authorList>
    </citation>
    <scope>NUCLEOTIDE SEQUENCE</scope>
</reference>
<dbReference type="PANTHER" id="PTHR31760">
    <property type="entry name" value="S-ADENOSYL-L-METHIONINE-DEPENDENT METHYLTRANSFERASES SUPERFAMILY PROTEIN"/>
    <property type="match status" value="1"/>
</dbReference>
<gene>
    <name evidence="5" type="ORF">UFOPK3564_01444</name>
</gene>
<organism evidence="5">
    <name type="scientific">freshwater metagenome</name>
    <dbReference type="NCBI Taxonomy" id="449393"/>
    <lineage>
        <taxon>unclassified sequences</taxon>
        <taxon>metagenomes</taxon>
        <taxon>ecological metagenomes</taxon>
    </lineage>
</organism>
<sequence>MSVRRFSDRVEGRLDELAAEHELPAAAVDQLRILLDVYETDEHAATTVTDPEDAVDRHVADGLSGLVVPALSRAARIVDIGTGAGVPALVLAAARPETEVVALDTVGRKVAWTVSCAERMGLTNVRGVHARAETWWEGQGWAEVVTARAVAQLGVLLEYACPLLAPGGRLVAWKGSIEGDEETVARAAAKRLRMSPPEQIEVTPWPEAENRRLVVHIKSGPTPKGFPRQAGEARRKPLG</sequence>
<keyword evidence="3" id="KW-0808">Transferase</keyword>
<name>A0A6J7HAX1_9ZZZZ</name>
<dbReference type="Pfam" id="PF02527">
    <property type="entry name" value="GidB"/>
    <property type="match status" value="1"/>
</dbReference>
<evidence type="ECO:0000313" key="5">
    <source>
        <dbReference type="EMBL" id="CAB4913983.1"/>
    </source>
</evidence>
<dbReference type="CDD" id="cd02440">
    <property type="entry name" value="AdoMet_MTases"/>
    <property type="match status" value="1"/>
</dbReference>
<dbReference type="AlphaFoldDB" id="A0A6J7HAX1"/>
<dbReference type="HAMAP" id="MF_00074">
    <property type="entry name" value="16SrRNA_methyltr_G"/>
    <property type="match status" value="1"/>
</dbReference>
<feature type="region of interest" description="Disordered" evidence="4">
    <location>
        <begin position="217"/>
        <end position="239"/>
    </location>
</feature>
<dbReference type="GO" id="GO:0005829">
    <property type="term" value="C:cytosol"/>
    <property type="evidence" value="ECO:0007669"/>
    <property type="project" value="TreeGrafter"/>
</dbReference>
<accession>A0A6J7HAX1</accession>
<dbReference type="SUPFAM" id="SSF53335">
    <property type="entry name" value="S-adenosyl-L-methionine-dependent methyltransferases"/>
    <property type="match status" value="1"/>
</dbReference>
<dbReference type="Gene3D" id="3.40.50.150">
    <property type="entry name" value="Vaccinia Virus protein VP39"/>
    <property type="match status" value="1"/>
</dbReference>
<dbReference type="PANTHER" id="PTHR31760:SF0">
    <property type="entry name" value="S-ADENOSYL-L-METHIONINE-DEPENDENT METHYLTRANSFERASES SUPERFAMILY PROTEIN"/>
    <property type="match status" value="1"/>
</dbReference>
<dbReference type="EMBL" id="CAFBMK010000071">
    <property type="protein sequence ID" value="CAB4913983.1"/>
    <property type="molecule type" value="Genomic_DNA"/>
</dbReference>
<protein>
    <submittedName>
        <fullName evidence="5">Unannotated protein</fullName>
    </submittedName>
</protein>
<dbReference type="InterPro" id="IPR029063">
    <property type="entry name" value="SAM-dependent_MTases_sf"/>
</dbReference>
<evidence type="ECO:0000256" key="3">
    <source>
        <dbReference type="ARBA" id="ARBA00022679"/>
    </source>
</evidence>
<evidence type="ECO:0000256" key="1">
    <source>
        <dbReference type="ARBA" id="ARBA00022490"/>
    </source>
</evidence>